<feature type="domain" description="DHHA1" evidence="1">
    <location>
        <begin position="239"/>
        <end position="298"/>
    </location>
</feature>
<evidence type="ECO:0000259" key="1">
    <source>
        <dbReference type="Pfam" id="PF02272"/>
    </source>
</evidence>
<organism evidence="2">
    <name type="scientific">bioreactor metagenome</name>
    <dbReference type="NCBI Taxonomy" id="1076179"/>
    <lineage>
        <taxon>unclassified sequences</taxon>
        <taxon>metagenomes</taxon>
        <taxon>ecological metagenomes</taxon>
    </lineage>
</organism>
<protein>
    <recommendedName>
        <fullName evidence="1">DHHA1 domain-containing protein</fullName>
    </recommendedName>
</protein>
<gene>
    <name evidence="2" type="ORF">SDC9_07974</name>
</gene>
<dbReference type="PANTHER" id="PTHR42146:SF1">
    <property type="entry name" value="OLIGORIBONUCLEASE NRNB"/>
    <property type="match status" value="1"/>
</dbReference>
<dbReference type="PANTHER" id="PTHR42146">
    <property type="entry name" value="3',5'-CYCLIC-NUCLEOTIDE PHOSPHODIESTERASE"/>
    <property type="match status" value="1"/>
</dbReference>
<dbReference type="AlphaFoldDB" id="A0A644T6A8"/>
<sequence length="299" mass="34489">MTKISKNIVVFYHENCLDGFASAYTAWKKFKNKAEYISLSYNATGEDILKGKKIKVSDLKDKEVYFIDFCLNEREIKKVEKVAKKLVVIDHHIGKKELVESLAGSIFRNEVSGSYLVHEYFFPKTEIPKLIQYISIGDTYSFSKNEQIRKKEENLIAYLATLDFDFKVFSQAEKDFEDRKKFLEIEKIAKILQTNYLKLVENQLGNAKLINFEGYKVYAINASSTFKNELGHQLAEKTKLFTLIYNFSKGELKVSLRGEGKVDLSKLAKKYNGGGHFDAASFRSTDEKFIMEFIKKIIS</sequence>
<proteinExistence type="predicted"/>
<dbReference type="EMBL" id="VSSQ01000017">
    <property type="protein sequence ID" value="MPL62354.1"/>
    <property type="molecule type" value="Genomic_DNA"/>
</dbReference>
<dbReference type="InterPro" id="IPR052968">
    <property type="entry name" value="Nucleotide_metab_enz"/>
</dbReference>
<comment type="caution">
    <text evidence="2">The sequence shown here is derived from an EMBL/GenBank/DDBJ whole genome shotgun (WGS) entry which is preliminary data.</text>
</comment>
<dbReference type="GO" id="GO:0003676">
    <property type="term" value="F:nucleic acid binding"/>
    <property type="evidence" value="ECO:0007669"/>
    <property type="project" value="InterPro"/>
</dbReference>
<dbReference type="SUPFAM" id="SSF64182">
    <property type="entry name" value="DHH phosphoesterases"/>
    <property type="match status" value="1"/>
</dbReference>
<reference evidence="2" key="1">
    <citation type="submission" date="2019-08" db="EMBL/GenBank/DDBJ databases">
        <authorList>
            <person name="Kucharzyk K."/>
            <person name="Murdoch R.W."/>
            <person name="Higgins S."/>
            <person name="Loffler F."/>
        </authorList>
    </citation>
    <scope>NUCLEOTIDE SEQUENCE</scope>
</reference>
<dbReference type="InterPro" id="IPR038763">
    <property type="entry name" value="DHH_sf"/>
</dbReference>
<dbReference type="Pfam" id="PF02272">
    <property type="entry name" value="DHHA1"/>
    <property type="match status" value="1"/>
</dbReference>
<accession>A0A644T6A8</accession>
<dbReference type="Gene3D" id="3.10.310.30">
    <property type="match status" value="1"/>
</dbReference>
<evidence type="ECO:0000313" key="2">
    <source>
        <dbReference type="EMBL" id="MPL62354.1"/>
    </source>
</evidence>
<dbReference type="InterPro" id="IPR003156">
    <property type="entry name" value="DHHA1_dom"/>
</dbReference>
<name>A0A644T6A8_9ZZZZ</name>